<dbReference type="Gene3D" id="3.40.50.720">
    <property type="entry name" value="NAD(P)-binding Rossmann-like Domain"/>
    <property type="match status" value="2"/>
</dbReference>
<sequence>MASSSLEHGGDGPVEGLPGGTGVLPGGPGVGVTTPGGKQLTVTPEEMQIFQQCRRESFFYRCLPLAGVFGLATNRLLAAGFLKTGRFGTGPKYMLAAIAGWVLGKWSYMKTCENKFLLLENSNIGDLIRKRRGMVPIGGDGPSADHWGTPGHEGSGTLQAPDMGYGQFKSPGQSSEYGSYSSFGQDSPGAFRDTEEDLSGPVEAFGPMSVPEDEQSKKYMTYEELRKRNRDSSPPPVSTPPQPSFQPAYRIGRDGNRESIEERSSDAQLEPKAFKMALAMIQTYLVGVQATVSQLIQGHRCLKDPTRQDGKVAIVTGGAKGIGLEVTKGLAQLGVHVIIGGRSQDEANTAIETIKGSCPQAKAGVMLTPYSLTEDGFETHFGINHLGHFLLTNLLLDVLRSSGKPERWSRVVFVSSAVHSIGDIDFADLNSSKHYSPHARYAQSKLANVLTTYELQRRLLADQSHVTVNALHPGVVNSDLYQHVLWPLRMVQSIMGWIGLTKTPAQGADTILYAAMSPDLEGIGGRYLDNCQEVPSSDQSYDRDLQRRLWEESCRVVHLENL</sequence>
<dbReference type="SUPFAM" id="SSF51735">
    <property type="entry name" value="NAD(P)-binding Rossmann-fold domains"/>
    <property type="match status" value="1"/>
</dbReference>
<feature type="compositionally biased region" description="Polar residues" evidence="2">
    <location>
        <begin position="170"/>
        <end position="185"/>
    </location>
</feature>
<reference evidence="5" key="1">
    <citation type="submission" date="2025-08" db="UniProtKB">
        <authorList>
            <consortium name="RefSeq"/>
        </authorList>
    </citation>
    <scope>IDENTIFICATION</scope>
    <source>
        <tissue evidence="5">Gonad</tissue>
    </source>
</reference>
<dbReference type="Pfam" id="PF07051">
    <property type="entry name" value="OCIA"/>
    <property type="match status" value="1"/>
</dbReference>
<protein>
    <submittedName>
        <fullName evidence="5">Uncharacterized protein LOC109487577</fullName>
    </submittedName>
</protein>
<dbReference type="AlphaFoldDB" id="A0A6P5ALU2"/>
<gene>
    <name evidence="5" type="primary">LOC109487577</name>
</gene>
<feature type="domain" description="OCIA" evidence="3">
    <location>
        <begin position="41"/>
        <end position="122"/>
    </location>
</feature>
<dbReference type="GeneID" id="109487577"/>
<dbReference type="PANTHER" id="PTHR43157:SF31">
    <property type="entry name" value="PHOSPHATIDYLINOSITOL-GLYCAN BIOSYNTHESIS CLASS F PROTEIN"/>
    <property type="match status" value="1"/>
</dbReference>
<evidence type="ECO:0000256" key="2">
    <source>
        <dbReference type="SAM" id="MobiDB-lite"/>
    </source>
</evidence>
<dbReference type="InterPro" id="IPR036291">
    <property type="entry name" value="NAD(P)-bd_dom_sf"/>
</dbReference>
<feature type="region of interest" description="Disordered" evidence="2">
    <location>
        <begin position="1"/>
        <end position="38"/>
    </location>
</feature>
<dbReference type="RefSeq" id="XP_019647144.1">
    <property type="nucleotide sequence ID" value="XM_019791585.1"/>
</dbReference>
<dbReference type="PANTHER" id="PTHR43157">
    <property type="entry name" value="PHOSPHATIDYLINOSITOL-GLYCAN BIOSYNTHESIS CLASS F PROTEIN-RELATED"/>
    <property type="match status" value="1"/>
</dbReference>
<dbReference type="Proteomes" id="UP000515135">
    <property type="component" value="Unplaced"/>
</dbReference>
<feature type="compositionally biased region" description="Gly residues" evidence="2">
    <location>
        <begin position="11"/>
        <end position="30"/>
    </location>
</feature>
<evidence type="ECO:0000256" key="1">
    <source>
        <dbReference type="ARBA" id="ARBA00023002"/>
    </source>
</evidence>
<name>A0A6P5ALU2_BRABE</name>
<dbReference type="Pfam" id="PF00106">
    <property type="entry name" value="adh_short"/>
    <property type="match status" value="1"/>
</dbReference>
<dbReference type="InterPro" id="IPR009764">
    <property type="entry name" value="OCIA_dom"/>
</dbReference>
<dbReference type="KEGG" id="bbel:109487577"/>
<keyword evidence="1" id="KW-0560">Oxidoreductase</keyword>
<proteinExistence type="predicted"/>
<feature type="region of interest" description="Disordered" evidence="2">
    <location>
        <begin position="143"/>
        <end position="251"/>
    </location>
</feature>
<evidence type="ECO:0000259" key="3">
    <source>
        <dbReference type="Pfam" id="PF07051"/>
    </source>
</evidence>
<dbReference type="PRINTS" id="PR00081">
    <property type="entry name" value="GDHRDH"/>
</dbReference>
<keyword evidence="4" id="KW-1185">Reference proteome</keyword>
<evidence type="ECO:0000313" key="5">
    <source>
        <dbReference type="RefSeq" id="XP_019647144.1"/>
    </source>
</evidence>
<feature type="compositionally biased region" description="Basic and acidic residues" evidence="2">
    <location>
        <begin position="214"/>
        <end position="226"/>
    </location>
</feature>
<evidence type="ECO:0000313" key="4">
    <source>
        <dbReference type="Proteomes" id="UP000515135"/>
    </source>
</evidence>
<accession>A0A6P5ALU2</accession>
<dbReference type="InterPro" id="IPR002347">
    <property type="entry name" value="SDR_fam"/>
</dbReference>
<organism evidence="4 5">
    <name type="scientific">Branchiostoma belcheri</name>
    <name type="common">Amphioxus</name>
    <dbReference type="NCBI Taxonomy" id="7741"/>
    <lineage>
        <taxon>Eukaryota</taxon>
        <taxon>Metazoa</taxon>
        <taxon>Chordata</taxon>
        <taxon>Cephalochordata</taxon>
        <taxon>Leptocardii</taxon>
        <taxon>Amphioxiformes</taxon>
        <taxon>Branchiostomatidae</taxon>
        <taxon>Branchiostoma</taxon>
    </lineage>
</organism>
<feature type="compositionally biased region" description="Pro residues" evidence="2">
    <location>
        <begin position="233"/>
        <end position="244"/>
    </location>
</feature>
<dbReference type="GO" id="GO:0016491">
    <property type="term" value="F:oxidoreductase activity"/>
    <property type="evidence" value="ECO:0007669"/>
    <property type="project" value="UniProtKB-KW"/>
</dbReference>
<dbReference type="OrthoDB" id="191139at2759"/>